<dbReference type="InParanoid" id="A0A0C3I6G2"/>
<evidence type="ECO:0008006" key="3">
    <source>
        <dbReference type="Google" id="ProtNLM"/>
    </source>
</evidence>
<proteinExistence type="predicted"/>
<dbReference type="STRING" id="870435.A0A0C3I6G2"/>
<evidence type="ECO:0000313" key="1">
    <source>
        <dbReference type="EMBL" id="KIN92792.1"/>
    </source>
</evidence>
<dbReference type="AlphaFoldDB" id="A0A0C3I6G2"/>
<dbReference type="OrthoDB" id="2685257at2759"/>
<dbReference type="SUPFAM" id="SSF50630">
    <property type="entry name" value="Acid proteases"/>
    <property type="match status" value="1"/>
</dbReference>
<organism evidence="1 2">
    <name type="scientific">Pisolithus tinctorius Marx 270</name>
    <dbReference type="NCBI Taxonomy" id="870435"/>
    <lineage>
        <taxon>Eukaryota</taxon>
        <taxon>Fungi</taxon>
        <taxon>Dikarya</taxon>
        <taxon>Basidiomycota</taxon>
        <taxon>Agaricomycotina</taxon>
        <taxon>Agaricomycetes</taxon>
        <taxon>Agaricomycetidae</taxon>
        <taxon>Boletales</taxon>
        <taxon>Sclerodermatineae</taxon>
        <taxon>Pisolithaceae</taxon>
        <taxon>Pisolithus</taxon>
    </lineage>
</organism>
<reference evidence="1 2" key="1">
    <citation type="submission" date="2014-04" db="EMBL/GenBank/DDBJ databases">
        <authorList>
            <consortium name="DOE Joint Genome Institute"/>
            <person name="Kuo A."/>
            <person name="Kohler A."/>
            <person name="Costa M.D."/>
            <person name="Nagy L.G."/>
            <person name="Floudas D."/>
            <person name="Copeland A."/>
            <person name="Barry K.W."/>
            <person name="Cichocki N."/>
            <person name="Veneault-Fourrey C."/>
            <person name="LaButti K."/>
            <person name="Lindquist E.A."/>
            <person name="Lipzen A."/>
            <person name="Lundell T."/>
            <person name="Morin E."/>
            <person name="Murat C."/>
            <person name="Sun H."/>
            <person name="Tunlid A."/>
            <person name="Henrissat B."/>
            <person name="Grigoriev I.V."/>
            <person name="Hibbett D.S."/>
            <person name="Martin F."/>
            <person name="Nordberg H.P."/>
            <person name="Cantor M.N."/>
            <person name="Hua S.X."/>
        </authorList>
    </citation>
    <scope>NUCLEOTIDE SEQUENCE [LARGE SCALE GENOMIC DNA]</scope>
    <source>
        <strain evidence="1 2">Marx 270</strain>
    </source>
</reference>
<dbReference type="Proteomes" id="UP000054217">
    <property type="component" value="Unassembled WGS sequence"/>
</dbReference>
<feature type="non-terminal residue" evidence="1">
    <location>
        <position position="227"/>
    </location>
</feature>
<protein>
    <recommendedName>
        <fullName evidence="3">Aspartic peptidase DDI1-type domain-containing protein</fullName>
    </recommendedName>
</protein>
<sequence>MCVMVDTVINGCKAYMMIDTGSTGNFVSPAFTKVMKMKVFPLDQQPMLQLGCIGSRSKITHGGLSMIKMGHQQNSCYFDVANIDRYDCILGILFLRQHKVVLNFAEKSMTIAGEKVLMLMEPEPTLTVIKPIQKRTLGDKDIPHLRERWFEKFRQRFEGVELKLPPLWEVNHRIPLIDEDKQYSYHLPRCTDVLKQQLLDKICQYTDVEWWVLKSVPQAAPMLCIPK</sequence>
<dbReference type="HOGENOM" id="CLU_047281_1_0_1"/>
<dbReference type="Pfam" id="PF08284">
    <property type="entry name" value="RVP_2"/>
    <property type="match status" value="1"/>
</dbReference>
<dbReference type="Gene3D" id="2.40.70.10">
    <property type="entry name" value="Acid Proteases"/>
    <property type="match status" value="1"/>
</dbReference>
<dbReference type="EMBL" id="KN832375">
    <property type="protein sequence ID" value="KIN92792.1"/>
    <property type="molecule type" value="Genomic_DNA"/>
</dbReference>
<evidence type="ECO:0000313" key="2">
    <source>
        <dbReference type="Proteomes" id="UP000054217"/>
    </source>
</evidence>
<name>A0A0C3I6G2_PISTI</name>
<dbReference type="CDD" id="cd00303">
    <property type="entry name" value="retropepsin_like"/>
    <property type="match status" value="1"/>
</dbReference>
<keyword evidence="2" id="KW-1185">Reference proteome</keyword>
<reference evidence="2" key="2">
    <citation type="submission" date="2015-01" db="EMBL/GenBank/DDBJ databases">
        <title>Evolutionary Origins and Diversification of the Mycorrhizal Mutualists.</title>
        <authorList>
            <consortium name="DOE Joint Genome Institute"/>
            <consortium name="Mycorrhizal Genomics Consortium"/>
            <person name="Kohler A."/>
            <person name="Kuo A."/>
            <person name="Nagy L.G."/>
            <person name="Floudas D."/>
            <person name="Copeland A."/>
            <person name="Barry K.W."/>
            <person name="Cichocki N."/>
            <person name="Veneault-Fourrey C."/>
            <person name="LaButti K."/>
            <person name="Lindquist E.A."/>
            <person name="Lipzen A."/>
            <person name="Lundell T."/>
            <person name="Morin E."/>
            <person name="Murat C."/>
            <person name="Riley R."/>
            <person name="Ohm R."/>
            <person name="Sun H."/>
            <person name="Tunlid A."/>
            <person name="Henrissat B."/>
            <person name="Grigoriev I.V."/>
            <person name="Hibbett D.S."/>
            <person name="Martin F."/>
        </authorList>
    </citation>
    <scope>NUCLEOTIDE SEQUENCE [LARGE SCALE GENOMIC DNA]</scope>
    <source>
        <strain evidence="2">Marx 270</strain>
    </source>
</reference>
<accession>A0A0C3I6G2</accession>
<gene>
    <name evidence="1" type="ORF">M404DRAFT_172614</name>
</gene>
<dbReference type="InterPro" id="IPR021109">
    <property type="entry name" value="Peptidase_aspartic_dom_sf"/>
</dbReference>